<keyword evidence="3 4" id="KW-0067">ATP-binding</keyword>
<dbReference type="PROSITE" id="PS50975">
    <property type="entry name" value="ATP_GRASP"/>
    <property type="match status" value="1"/>
</dbReference>
<protein>
    <submittedName>
        <fullName evidence="6">ATP-grasp domain protein</fullName>
    </submittedName>
</protein>
<dbReference type="GO" id="GO:0016874">
    <property type="term" value="F:ligase activity"/>
    <property type="evidence" value="ECO:0007669"/>
    <property type="project" value="UniProtKB-KW"/>
</dbReference>
<evidence type="ECO:0000256" key="1">
    <source>
        <dbReference type="ARBA" id="ARBA00022598"/>
    </source>
</evidence>
<keyword evidence="7" id="KW-1185">Reference proteome</keyword>
<dbReference type="PANTHER" id="PTHR43334">
    <property type="entry name" value="ACETATE--COA LIGASE [ADP-FORMING]"/>
    <property type="match status" value="1"/>
</dbReference>
<dbReference type="Pfam" id="PF13549">
    <property type="entry name" value="ATP-grasp_5"/>
    <property type="match status" value="1"/>
</dbReference>
<dbReference type="Gene3D" id="3.30.1490.20">
    <property type="entry name" value="ATP-grasp fold, A domain"/>
    <property type="match status" value="1"/>
</dbReference>
<dbReference type="InterPro" id="IPR051538">
    <property type="entry name" value="Acyl-CoA_Synth/Transferase"/>
</dbReference>
<dbReference type="Gene3D" id="3.30.470.20">
    <property type="entry name" value="ATP-grasp fold, B domain"/>
    <property type="match status" value="1"/>
</dbReference>
<sequence>MDVGRLIATARAKGQAALNEHESKLALAAHGVPVSAEGLAQSADQAVELARELGFPVALKACAASLMHKSEGGWVRLGLGDETAVRAAYDDIAGRAARAGLALDGVLVQEMVGGNRELVLGLSRDPQFGPCVMLGLGGVLAEALADTVFRMAPLERLEVLDMLEQLRCRPMLAAFRGQSPADLEALCAAVIGLGRLGLEHDAVVEVDVNPLIITARGRVKAVDGLVVLARS</sequence>
<dbReference type="OrthoDB" id="9791027at2"/>
<proteinExistence type="predicted"/>
<dbReference type="RefSeq" id="WP_013258496.1">
    <property type="nucleotide sequence ID" value="NC_014365.1"/>
</dbReference>
<dbReference type="SUPFAM" id="SSF56059">
    <property type="entry name" value="Glutathione synthetase ATP-binding domain-like"/>
    <property type="match status" value="1"/>
</dbReference>
<keyword evidence="2 4" id="KW-0547">Nucleotide-binding</keyword>
<evidence type="ECO:0000313" key="7">
    <source>
        <dbReference type="Proteomes" id="UP000009047"/>
    </source>
</evidence>
<dbReference type="AlphaFoldDB" id="E1QHK0"/>
<organism evidence="6 7">
    <name type="scientific">Desulfarculus baarsii (strain ATCC 33931 / DSM 2075 / LMG 7858 / VKM B-1802 / 2st14)</name>
    <dbReference type="NCBI Taxonomy" id="644282"/>
    <lineage>
        <taxon>Bacteria</taxon>
        <taxon>Pseudomonadati</taxon>
        <taxon>Thermodesulfobacteriota</taxon>
        <taxon>Desulfarculia</taxon>
        <taxon>Desulfarculales</taxon>
        <taxon>Desulfarculaceae</taxon>
        <taxon>Desulfarculus</taxon>
    </lineage>
</organism>
<evidence type="ECO:0000256" key="4">
    <source>
        <dbReference type="PROSITE-ProRule" id="PRU00409"/>
    </source>
</evidence>
<dbReference type="InterPro" id="IPR013815">
    <property type="entry name" value="ATP_grasp_subdomain_1"/>
</dbReference>
<dbReference type="GO" id="GO:0005524">
    <property type="term" value="F:ATP binding"/>
    <property type="evidence" value="ECO:0007669"/>
    <property type="project" value="UniProtKB-UniRule"/>
</dbReference>
<dbReference type="STRING" id="644282.Deba_1675"/>
<evidence type="ECO:0000313" key="6">
    <source>
        <dbReference type="EMBL" id="ADK85043.1"/>
    </source>
</evidence>
<dbReference type="KEGG" id="dbr:Deba_1675"/>
<keyword evidence="1" id="KW-0436">Ligase</keyword>
<dbReference type="GO" id="GO:0046872">
    <property type="term" value="F:metal ion binding"/>
    <property type="evidence" value="ECO:0007669"/>
    <property type="project" value="InterPro"/>
</dbReference>
<dbReference type="Proteomes" id="UP000009047">
    <property type="component" value="Chromosome"/>
</dbReference>
<dbReference type="EMBL" id="CP002085">
    <property type="protein sequence ID" value="ADK85043.1"/>
    <property type="molecule type" value="Genomic_DNA"/>
</dbReference>
<gene>
    <name evidence="6" type="ordered locus">Deba_1675</name>
</gene>
<evidence type="ECO:0000256" key="2">
    <source>
        <dbReference type="ARBA" id="ARBA00022741"/>
    </source>
</evidence>
<dbReference type="HOGENOM" id="CLU_063044_1_1_7"/>
<dbReference type="InterPro" id="IPR011761">
    <property type="entry name" value="ATP-grasp"/>
</dbReference>
<dbReference type="PANTHER" id="PTHR43334:SF1">
    <property type="entry name" value="3-HYDROXYPROPIONATE--COA LIGASE [ADP-FORMING]"/>
    <property type="match status" value="1"/>
</dbReference>
<feature type="domain" description="ATP-grasp" evidence="5">
    <location>
        <begin position="24"/>
        <end position="61"/>
    </location>
</feature>
<accession>E1QHK0</accession>
<reference evidence="6 7" key="1">
    <citation type="journal article" date="2010" name="Stand. Genomic Sci.">
        <title>Complete genome sequence of Desulfarculus baarsii type strain (2st14).</title>
        <authorList>
            <person name="Sun H."/>
            <person name="Spring S."/>
            <person name="Lapidus A."/>
            <person name="Davenport K."/>
            <person name="Del Rio T.G."/>
            <person name="Tice H."/>
            <person name="Nolan M."/>
            <person name="Copeland A."/>
            <person name="Cheng J.F."/>
            <person name="Lucas S."/>
            <person name="Tapia R."/>
            <person name="Goodwin L."/>
            <person name="Pitluck S."/>
            <person name="Ivanova N."/>
            <person name="Pagani I."/>
            <person name="Mavromatis K."/>
            <person name="Ovchinnikova G."/>
            <person name="Pati A."/>
            <person name="Chen A."/>
            <person name="Palaniappan K."/>
            <person name="Hauser L."/>
            <person name="Chang Y.J."/>
            <person name="Jeffries C.D."/>
            <person name="Detter J.C."/>
            <person name="Han C."/>
            <person name="Rohde M."/>
            <person name="Brambilla E."/>
            <person name="Goker M."/>
            <person name="Woyke T."/>
            <person name="Bristow J."/>
            <person name="Eisen J.A."/>
            <person name="Markowitz V."/>
            <person name="Hugenholtz P."/>
            <person name="Kyrpides N.C."/>
            <person name="Klenk H.P."/>
            <person name="Land M."/>
        </authorList>
    </citation>
    <scope>NUCLEOTIDE SEQUENCE [LARGE SCALE GENOMIC DNA]</scope>
    <source>
        <strain evidence="7">ATCC 33931 / DSM 2075 / LMG 7858 / VKM B-1802 / 2st14</strain>
    </source>
</reference>
<name>E1QHK0_DESB2</name>
<dbReference type="eggNOG" id="COG0045">
    <property type="taxonomic scope" value="Bacteria"/>
</dbReference>
<evidence type="ECO:0000256" key="3">
    <source>
        <dbReference type="ARBA" id="ARBA00022840"/>
    </source>
</evidence>
<evidence type="ECO:0000259" key="5">
    <source>
        <dbReference type="PROSITE" id="PS50975"/>
    </source>
</evidence>